<dbReference type="OrthoDB" id="360839at2759"/>
<dbReference type="SMART" id="SM00225">
    <property type="entry name" value="BTB"/>
    <property type="match status" value="1"/>
</dbReference>
<reference evidence="2" key="1">
    <citation type="submission" date="2020-11" db="EMBL/GenBank/DDBJ databases">
        <authorList>
            <person name="Tran Van P."/>
        </authorList>
    </citation>
    <scope>NUCLEOTIDE SEQUENCE</scope>
</reference>
<protein>
    <recommendedName>
        <fullName evidence="1">BTB domain-containing protein</fullName>
    </recommendedName>
</protein>
<dbReference type="AlphaFoldDB" id="A0A7R9LDR6"/>
<dbReference type="SUPFAM" id="SSF54695">
    <property type="entry name" value="POZ domain"/>
    <property type="match status" value="1"/>
</dbReference>
<dbReference type="PROSITE" id="PS50097">
    <property type="entry name" value="BTB"/>
    <property type="match status" value="1"/>
</dbReference>
<evidence type="ECO:0000313" key="2">
    <source>
        <dbReference type="EMBL" id="CAD7638441.1"/>
    </source>
</evidence>
<sequence length="381" mass="42703">MSAEFDANSGGGGGVQWCDTGAEQYRRSYGSNKRALNKPSVVMTSEPVQQHFPGLEDFYLNRRLSDISLAVSGETLFAHKFVICVKSEVFKEMLFNSADSESRPSLTQPLPLLDTNVDAFKLLLKFLYTEVLPEEVTTDCPMAMEVLKVALRFKVQRLSDFIENKITEDSANVKPLAECLLEMIGRMGEYLLDDKTSADNLSNRLNESPVSQTALIDGLKVIVETNPKMKDNEFKKMIDLNKCCLEDIVILKNIGLVCGHSEAKVKPKISAILWTEAIPLLWRYSGRLIGRVGYTAGDHEILQTLAFMLIGSLISTVIDLPWSLYNTFVVEERHGFNKQTLGFYAKDKAKKFVIMQAIISPILSAPIWIVKAGGDYFFIYL</sequence>
<dbReference type="Proteomes" id="UP000728032">
    <property type="component" value="Unassembled WGS sequence"/>
</dbReference>
<dbReference type="EMBL" id="CAJPVJ010000236">
    <property type="protein sequence ID" value="CAG2161794.1"/>
    <property type="molecule type" value="Genomic_DNA"/>
</dbReference>
<keyword evidence="3" id="KW-1185">Reference proteome</keyword>
<dbReference type="InterPro" id="IPR032456">
    <property type="entry name" value="Peptidase_M48_N"/>
</dbReference>
<proteinExistence type="predicted"/>
<dbReference type="InterPro" id="IPR000210">
    <property type="entry name" value="BTB/POZ_dom"/>
</dbReference>
<dbReference type="Pfam" id="PF00651">
    <property type="entry name" value="BTB"/>
    <property type="match status" value="1"/>
</dbReference>
<evidence type="ECO:0000259" key="1">
    <source>
        <dbReference type="PROSITE" id="PS50097"/>
    </source>
</evidence>
<gene>
    <name evidence="2" type="ORF">ONB1V03_LOCUS1396</name>
</gene>
<name>A0A7R9LDR6_9ACAR</name>
<accession>A0A7R9LDR6</accession>
<organism evidence="2">
    <name type="scientific">Oppiella nova</name>
    <dbReference type="NCBI Taxonomy" id="334625"/>
    <lineage>
        <taxon>Eukaryota</taxon>
        <taxon>Metazoa</taxon>
        <taxon>Ecdysozoa</taxon>
        <taxon>Arthropoda</taxon>
        <taxon>Chelicerata</taxon>
        <taxon>Arachnida</taxon>
        <taxon>Acari</taxon>
        <taxon>Acariformes</taxon>
        <taxon>Sarcoptiformes</taxon>
        <taxon>Oribatida</taxon>
        <taxon>Brachypylina</taxon>
        <taxon>Oppioidea</taxon>
        <taxon>Oppiidae</taxon>
        <taxon>Oppiella</taxon>
    </lineage>
</organism>
<dbReference type="PANTHER" id="PTHR10120">
    <property type="entry name" value="CAAX PRENYL PROTEASE 1"/>
    <property type="match status" value="1"/>
</dbReference>
<evidence type="ECO:0000313" key="3">
    <source>
        <dbReference type="Proteomes" id="UP000728032"/>
    </source>
</evidence>
<dbReference type="EMBL" id="OC915061">
    <property type="protein sequence ID" value="CAD7638441.1"/>
    <property type="molecule type" value="Genomic_DNA"/>
</dbReference>
<dbReference type="Pfam" id="PF16491">
    <property type="entry name" value="Peptidase_M48_N"/>
    <property type="match status" value="1"/>
</dbReference>
<dbReference type="InterPro" id="IPR011333">
    <property type="entry name" value="SKP1/BTB/POZ_sf"/>
</dbReference>
<dbReference type="Gene3D" id="3.30.710.10">
    <property type="entry name" value="Potassium Channel Kv1.1, Chain A"/>
    <property type="match status" value="1"/>
</dbReference>
<feature type="domain" description="BTB" evidence="1">
    <location>
        <begin position="65"/>
        <end position="129"/>
    </location>
</feature>